<protein>
    <submittedName>
        <fullName evidence="1">Uncharacterized protein</fullName>
    </submittedName>
</protein>
<sequence length="37" mass="4366">MMDFAYWRSSKIEHSRSYGIFLREASEQKAQNSALNI</sequence>
<dbReference type="AlphaFoldDB" id="A1ZTU4"/>
<accession>A1ZTU4</accession>
<comment type="caution">
    <text evidence="1">The sequence shown here is derived from an EMBL/GenBank/DDBJ whole genome shotgun (WGS) entry which is preliminary data.</text>
</comment>
<name>A1ZTU4_MICM2</name>
<keyword evidence="2" id="KW-1185">Reference proteome</keyword>
<dbReference type="Proteomes" id="UP000004095">
    <property type="component" value="Unassembled WGS sequence"/>
</dbReference>
<evidence type="ECO:0000313" key="2">
    <source>
        <dbReference type="Proteomes" id="UP000004095"/>
    </source>
</evidence>
<evidence type="ECO:0000313" key="1">
    <source>
        <dbReference type="EMBL" id="EAY26196.1"/>
    </source>
</evidence>
<gene>
    <name evidence="1" type="ORF">M23134_02528</name>
</gene>
<reference evidence="1 2" key="1">
    <citation type="submission" date="2007-01" db="EMBL/GenBank/DDBJ databases">
        <authorList>
            <person name="Haygood M."/>
            <person name="Podell S."/>
            <person name="Anderson C."/>
            <person name="Hopkinson B."/>
            <person name="Roe K."/>
            <person name="Barbeau K."/>
            <person name="Gaasterland T."/>
            <person name="Ferriera S."/>
            <person name="Johnson J."/>
            <person name="Kravitz S."/>
            <person name="Beeson K."/>
            <person name="Sutton G."/>
            <person name="Rogers Y.-H."/>
            <person name="Friedman R."/>
            <person name="Frazier M."/>
            <person name="Venter J.C."/>
        </authorList>
    </citation>
    <scope>NUCLEOTIDE SEQUENCE [LARGE SCALE GENOMIC DNA]</scope>
    <source>
        <strain evidence="1 2">ATCC 23134</strain>
    </source>
</reference>
<proteinExistence type="predicted"/>
<dbReference type="EMBL" id="AAWS01000037">
    <property type="protein sequence ID" value="EAY26196.1"/>
    <property type="molecule type" value="Genomic_DNA"/>
</dbReference>
<organism evidence="1 2">
    <name type="scientific">Microscilla marina ATCC 23134</name>
    <dbReference type="NCBI Taxonomy" id="313606"/>
    <lineage>
        <taxon>Bacteria</taxon>
        <taxon>Pseudomonadati</taxon>
        <taxon>Bacteroidota</taxon>
        <taxon>Cytophagia</taxon>
        <taxon>Cytophagales</taxon>
        <taxon>Microscillaceae</taxon>
        <taxon>Microscilla</taxon>
    </lineage>
</organism>